<dbReference type="PROSITE" id="PS51025">
    <property type="entry name" value="PWI"/>
    <property type="match status" value="1"/>
</dbReference>
<feature type="compositionally biased region" description="Polar residues" evidence="3">
    <location>
        <begin position="650"/>
        <end position="666"/>
    </location>
</feature>
<dbReference type="GO" id="GO:0008270">
    <property type="term" value="F:zinc ion binding"/>
    <property type="evidence" value="ECO:0007669"/>
    <property type="project" value="UniProtKB-KW"/>
</dbReference>
<feature type="compositionally biased region" description="Acidic residues" evidence="3">
    <location>
        <begin position="581"/>
        <end position="590"/>
    </location>
</feature>
<feature type="domain" description="CCHC-type" evidence="4">
    <location>
        <begin position="239"/>
        <end position="252"/>
    </location>
</feature>
<dbReference type="Pfam" id="PF01480">
    <property type="entry name" value="PWI"/>
    <property type="match status" value="1"/>
</dbReference>
<dbReference type="EMBL" id="CAJHNJ030000185">
    <property type="protein sequence ID" value="CAG9137097.1"/>
    <property type="molecule type" value="Genomic_DNA"/>
</dbReference>
<evidence type="ECO:0000259" key="4">
    <source>
        <dbReference type="PROSITE" id="PS50158"/>
    </source>
</evidence>
<dbReference type="Gene3D" id="1.20.1390.10">
    <property type="entry name" value="PWI domain"/>
    <property type="match status" value="1"/>
</dbReference>
<organism evidence="6 7">
    <name type="scientific">Plutella xylostella</name>
    <name type="common">Diamondback moth</name>
    <name type="synonym">Plutella maculipennis</name>
    <dbReference type="NCBI Taxonomy" id="51655"/>
    <lineage>
        <taxon>Eukaryota</taxon>
        <taxon>Metazoa</taxon>
        <taxon>Ecdysozoa</taxon>
        <taxon>Arthropoda</taxon>
        <taxon>Hexapoda</taxon>
        <taxon>Insecta</taxon>
        <taxon>Pterygota</taxon>
        <taxon>Neoptera</taxon>
        <taxon>Endopterygota</taxon>
        <taxon>Lepidoptera</taxon>
        <taxon>Glossata</taxon>
        <taxon>Ditrysia</taxon>
        <taxon>Yponomeutoidea</taxon>
        <taxon>Plutellidae</taxon>
        <taxon>Plutella</taxon>
    </lineage>
</organism>
<proteinExistence type="predicted"/>
<feature type="compositionally biased region" description="Basic and acidic residues" evidence="3">
    <location>
        <begin position="689"/>
        <end position="726"/>
    </location>
</feature>
<feature type="region of interest" description="Disordered" evidence="3">
    <location>
        <begin position="573"/>
        <end position="726"/>
    </location>
</feature>
<dbReference type="Gene3D" id="4.10.60.10">
    <property type="entry name" value="Zinc finger, CCHC-type"/>
    <property type="match status" value="1"/>
</dbReference>
<feature type="domain" description="PWI" evidence="5">
    <location>
        <begin position="743"/>
        <end position="838"/>
    </location>
</feature>
<dbReference type="PROSITE" id="PS50158">
    <property type="entry name" value="ZF_CCHC"/>
    <property type="match status" value="1"/>
</dbReference>
<dbReference type="InterPro" id="IPR036875">
    <property type="entry name" value="Znf_CCHC_sf"/>
</dbReference>
<dbReference type="InterPro" id="IPR001878">
    <property type="entry name" value="Znf_CCHC"/>
</dbReference>
<comment type="caution">
    <text evidence="6">The sequence shown here is derived from an EMBL/GenBank/DDBJ whole genome shotgun (WGS) entry which is preliminary data.</text>
</comment>
<reference evidence="6" key="1">
    <citation type="submission" date="2020-11" db="EMBL/GenBank/DDBJ databases">
        <authorList>
            <person name="Whiteford S."/>
        </authorList>
    </citation>
    <scope>NUCLEOTIDE SEQUENCE</scope>
</reference>
<dbReference type="Proteomes" id="UP000653454">
    <property type="component" value="Unassembled WGS sequence"/>
</dbReference>
<dbReference type="GO" id="GO:0006397">
    <property type="term" value="P:mRNA processing"/>
    <property type="evidence" value="ECO:0007669"/>
    <property type="project" value="UniProtKB-KW"/>
</dbReference>
<dbReference type="FunFam" id="1.20.1390.10:FF:000004">
    <property type="entry name" value="RNA-binding motif protein 25"/>
    <property type="match status" value="1"/>
</dbReference>
<dbReference type="SMART" id="SM00311">
    <property type="entry name" value="PWI"/>
    <property type="match status" value="1"/>
</dbReference>
<dbReference type="GO" id="GO:0003729">
    <property type="term" value="F:mRNA binding"/>
    <property type="evidence" value="ECO:0007669"/>
    <property type="project" value="TreeGrafter"/>
</dbReference>
<dbReference type="InterPro" id="IPR036483">
    <property type="entry name" value="PWI_dom_sf"/>
</dbReference>
<dbReference type="Pfam" id="PF00078">
    <property type="entry name" value="RVT_1"/>
    <property type="match status" value="1"/>
</dbReference>
<evidence type="ECO:0000313" key="7">
    <source>
        <dbReference type="Proteomes" id="UP000653454"/>
    </source>
</evidence>
<keyword evidence="7" id="KW-1185">Reference proteome</keyword>
<feature type="compositionally biased region" description="Pro residues" evidence="3">
    <location>
        <begin position="630"/>
        <end position="642"/>
    </location>
</feature>
<name>A0A8S4GBK6_PLUXY</name>
<evidence type="ECO:0000256" key="2">
    <source>
        <dbReference type="PROSITE-ProRule" id="PRU00047"/>
    </source>
</evidence>
<dbReference type="PANTHER" id="PTHR18806">
    <property type="entry name" value="RBM25 PROTEIN"/>
    <property type="match status" value="1"/>
</dbReference>
<dbReference type="InterPro" id="IPR002483">
    <property type="entry name" value="PWI_dom"/>
</dbReference>
<feature type="region of interest" description="Disordered" evidence="3">
    <location>
        <begin position="1"/>
        <end position="62"/>
    </location>
</feature>
<evidence type="ECO:0000256" key="3">
    <source>
        <dbReference type="SAM" id="MobiDB-lite"/>
    </source>
</evidence>
<dbReference type="SUPFAM" id="SSF57756">
    <property type="entry name" value="Retrovirus zinc finger-like domains"/>
    <property type="match status" value="1"/>
</dbReference>
<dbReference type="CDD" id="cd01650">
    <property type="entry name" value="RT_nLTR_like"/>
    <property type="match status" value="1"/>
</dbReference>
<sequence>MDKFLIRSDSNSSLNNKRSREDEPEGIEDWQLPKRTAIQRPRSDNPKFSSPNRFSSLTVDQTGKMSEPLRAAVLPRKNPKRVPPIIIAIQDKWTHRTIKNLIEKFDNKFHLQYKGQNRVAVQCYSIEAHQLIKDGLRAENIQFHTFTRKDERFYKVVIKGLPADFEESLVTELDELGFNGAKVTKLASSNKEAAPCPPFLVQLPAGTDISNFKQIKYIANCAIEIRRFKSTNSSVGTQCFRCQSFGHAARNCNLPVRCVKCTDLHASKDCPKKDRTSPARCCNCLQDHPASYSKCTERIKYLNRLQEISARRPTLAKPPTILKEVKTIPSSNTNTWANVVSSAKPTVSIDQDESQQLFDDSTKQMLHILTIIKTIRSEFINCKTMIDKRIDGTTAISPVDQCETLADAFQKNMELTSQCYNQSMDKEVETSISALNELETAYFPSAWKVAKVIALKKPGKDGSIPTSYRPISLLPSLAKLLEKIINVRLLKSTCSKLIDEQFGFRIAHSTTHQLARLAEHVSNSLNQGESSGMFLLDMEKAFDTVWHKGLIHKLMAINARERLERERERYLRAQASRQLPDEAEPIDSDDSGGGSPLGASPARTPSPSPSAGSSPPRHQHQDSSDGATTPPRPPSAEPPPRRPSVSSRSGGATSPLTISFKQNNEPHTGEARGVRRGVHAAFADEEEEVTHTKETHKAAKEKKEKDKEKEREKKDKSKEESKCAEEKRRHIKSLIDKIPTQKEQLFQYKLDTEQIDNTLMEKKIRPWINKKIIEYIGEPEPTLVDFICSKVLAGAAPAAILDDVCMVLDEEAEVFVVKMWRLLIYELEAKKAGLVKTE</sequence>
<dbReference type="AlphaFoldDB" id="A0A8S4GBK6"/>
<evidence type="ECO:0000259" key="5">
    <source>
        <dbReference type="PROSITE" id="PS51025"/>
    </source>
</evidence>
<accession>A0A8S4GBK6</accession>
<feature type="compositionally biased region" description="Low complexity" evidence="3">
    <location>
        <begin position="598"/>
        <end position="616"/>
    </location>
</feature>
<keyword evidence="2" id="KW-0863">Zinc-finger</keyword>
<evidence type="ECO:0000313" key="6">
    <source>
        <dbReference type="EMBL" id="CAG9137097.1"/>
    </source>
</evidence>
<dbReference type="GO" id="GO:0005681">
    <property type="term" value="C:spliceosomal complex"/>
    <property type="evidence" value="ECO:0007669"/>
    <property type="project" value="TreeGrafter"/>
</dbReference>
<dbReference type="SUPFAM" id="SSF101233">
    <property type="entry name" value="PWI domain"/>
    <property type="match status" value="1"/>
</dbReference>
<evidence type="ECO:0000256" key="1">
    <source>
        <dbReference type="ARBA" id="ARBA00022664"/>
    </source>
</evidence>
<dbReference type="PANTHER" id="PTHR18806:SF4">
    <property type="entry name" value="RNA-BINDING PROTEIN 25"/>
    <property type="match status" value="1"/>
</dbReference>
<dbReference type="InterPro" id="IPR000477">
    <property type="entry name" value="RT_dom"/>
</dbReference>
<feature type="compositionally biased region" description="Polar residues" evidence="3">
    <location>
        <begin position="46"/>
        <end position="62"/>
    </location>
</feature>
<gene>
    <name evidence="6" type="ORF">PLXY2_LOCUS15349</name>
</gene>
<keyword evidence="1" id="KW-0507">mRNA processing</keyword>
<keyword evidence="2" id="KW-0479">Metal-binding</keyword>
<dbReference type="InterPro" id="IPR052768">
    <property type="entry name" value="RBM25"/>
</dbReference>
<protein>
    <submittedName>
        <fullName evidence="6">(diamondback moth) hypothetical protein</fullName>
    </submittedName>
</protein>
<keyword evidence="2" id="KW-0862">Zinc</keyword>
<dbReference type="GO" id="GO:0000381">
    <property type="term" value="P:regulation of alternative mRNA splicing, via spliceosome"/>
    <property type="evidence" value="ECO:0007669"/>
    <property type="project" value="TreeGrafter"/>
</dbReference>